<dbReference type="Proteomes" id="UP000002318">
    <property type="component" value="Chromosome"/>
</dbReference>
<feature type="transmembrane region" description="Helical" evidence="4">
    <location>
        <begin position="396"/>
        <end position="415"/>
    </location>
</feature>
<evidence type="ECO:0000313" key="7">
    <source>
        <dbReference type="Proteomes" id="UP000002318"/>
    </source>
</evidence>
<feature type="transmembrane region" description="Helical" evidence="4">
    <location>
        <begin position="80"/>
        <end position="108"/>
    </location>
</feature>
<dbReference type="RefSeq" id="WP_013254920.1">
    <property type="nucleotide sequence ID" value="NC_014364.1"/>
</dbReference>
<protein>
    <submittedName>
        <fullName evidence="6">Major facilitator superfamily MFS_1</fullName>
    </submittedName>
</protein>
<feature type="transmembrane region" description="Helical" evidence="4">
    <location>
        <begin position="169"/>
        <end position="187"/>
    </location>
</feature>
<evidence type="ECO:0000256" key="1">
    <source>
        <dbReference type="ARBA" id="ARBA00022692"/>
    </source>
</evidence>
<keyword evidence="2 4" id="KW-1133">Transmembrane helix</keyword>
<dbReference type="PANTHER" id="PTHR23530:SF1">
    <property type="entry name" value="PERMEASE, MAJOR FACILITATOR SUPERFAMILY-RELATED"/>
    <property type="match status" value="1"/>
</dbReference>
<dbReference type="HOGENOM" id="CLU_035564_0_0_12"/>
<evidence type="ECO:0000256" key="4">
    <source>
        <dbReference type="SAM" id="Phobius"/>
    </source>
</evidence>
<dbReference type="KEGG" id="ssm:Spirs_2342"/>
<dbReference type="GO" id="GO:0022857">
    <property type="term" value="F:transmembrane transporter activity"/>
    <property type="evidence" value="ECO:0007669"/>
    <property type="project" value="InterPro"/>
</dbReference>
<evidence type="ECO:0000256" key="2">
    <source>
        <dbReference type="ARBA" id="ARBA00022989"/>
    </source>
</evidence>
<reference evidence="6 7" key="1">
    <citation type="journal article" date="2010" name="Stand. Genomic Sci.">
        <title>Complete genome sequence of Spirochaeta smaragdinae type strain (SEBR 4228).</title>
        <authorList>
            <person name="Mavromatis K."/>
            <person name="Yasawong M."/>
            <person name="Chertkov O."/>
            <person name="Lapidus A."/>
            <person name="Lucas S."/>
            <person name="Nolan M."/>
            <person name="Del Rio T.G."/>
            <person name="Tice H."/>
            <person name="Cheng J.F."/>
            <person name="Pitluck S."/>
            <person name="Liolios K."/>
            <person name="Ivanova N."/>
            <person name="Tapia R."/>
            <person name="Han C."/>
            <person name="Bruce D."/>
            <person name="Goodwin L."/>
            <person name="Pati A."/>
            <person name="Chen A."/>
            <person name="Palaniappan K."/>
            <person name="Land M."/>
            <person name="Hauser L."/>
            <person name="Chang Y.J."/>
            <person name="Jeffries C.D."/>
            <person name="Detter J.C."/>
            <person name="Rohde M."/>
            <person name="Brambilla E."/>
            <person name="Spring S."/>
            <person name="Goker M."/>
            <person name="Sikorski J."/>
            <person name="Woyke T."/>
            <person name="Bristow J."/>
            <person name="Eisen J.A."/>
            <person name="Markowitz V."/>
            <person name="Hugenholtz P."/>
            <person name="Klenk H.P."/>
            <person name="Kyrpides N.C."/>
        </authorList>
    </citation>
    <scope>NUCLEOTIDE SEQUENCE [LARGE SCALE GENOMIC DNA]</scope>
    <source>
        <strain evidence="7">DSM 11293 / JCM 15392 / SEBR 4228</strain>
    </source>
</reference>
<keyword evidence="1 4" id="KW-0812">Transmembrane</keyword>
<accession>E1R1T1</accession>
<keyword evidence="3 4" id="KW-0472">Membrane</keyword>
<feature type="domain" description="Major facilitator superfamily (MFS) profile" evidence="5">
    <location>
        <begin position="1"/>
        <end position="423"/>
    </location>
</feature>
<dbReference type="Pfam" id="PF07690">
    <property type="entry name" value="MFS_1"/>
    <property type="match status" value="1"/>
</dbReference>
<keyword evidence="7" id="KW-1185">Reference proteome</keyword>
<dbReference type="eggNOG" id="COG2814">
    <property type="taxonomic scope" value="Bacteria"/>
</dbReference>
<gene>
    <name evidence="6" type="ordered locus">Spirs_2342</name>
</gene>
<feature type="transmembrane region" description="Helical" evidence="4">
    <location>
        <begin position="312"/>
        <end position="345"/>
    </location>
</feature>
<evidence type="ECO:0000313" key="6">
    <source>
        <dbReference type="EMBL" id="ADK81457.1"/>
    </source>
</evidence>
<dbReference type="InterPro" id="IPR011701">
    <property type="entry name" value="MFS"/>
</dbReference>
<evidence type="ECO:0000256" key="3">
    <source>
        <dbReference type="ARBA" id="ARBA00023136"/>
    </source>
</evidence>
<dbReference type="PROSITE" id="PS50850">
    <property type="entry name" value="MFS"/>
    <property type="match status" value="1"/>
</dbReference>
<dbReference type="InterPro" id="IPR053160">
    <property type="entry name" value="MFS_DHA3_Transporter"/>
</dbReference>
<proteinExistence type="predicted"/>
<evidence type="ECO:0000259" key="5">
    <source>
        <dbReference type="PROSITE" id="PS50850"/>
    </source>
</evidence>
<dbReference type="PANTHER" id="PTHR23530">
    <property type="entry name" value="TRANSPORT PROTEIN-RELATED"/>
    <property type="match status" value="1"/>
</dbReference>
<dbReference type="EMBL" id="CP002116">
    <property type="protein sequence ID" value="ADK81457.1"/>
    <property type="molecule type" value="Genomic_DNA"/>
</dbReference>
<organism evidence="6 7">
    <name type="scientific">Sediminispirochaeta smaragdinae (strain DSM 11293 / JCM 15392 / SEBR 4228)</name>
    <name type="common">Spirochaeta smaragdinae</name>
    <dbReference type="NCBI Taxonomy" id="573413"/>
    <lineage>
        <taxon>Bacteria</taxon>
        <taxon>Pseudomonadati</taxon>
        <taxon>Spirochaetota</taxon>
        <taxon>Spirochaetia</taxon>
        <taxon>Spirochaetales</taxon>
        <taxon>Spirochaetaceae</taxon>
        <taxon>Sediminispirochaeta</taxon>
    </lineage>
</organism>
<dbReference type="InterPro" id="IPR036259">
    <property type="entry name" value="MFS_trans_sf"/>
</dbReference>
<feature type="transmembrane region" description="Helical" evidence="4">
    <location>
        <begin position="144"/>
        <end position="162"/>
    </location>
</feature>
<name>E1R1T1_SEDSS</name>
<dbReference type="SUPFAM" id="SSF103473">
    <property type="entry name" value="MFS general substrate transporter"/>
    <property type="match status" value="1"/>
</dbReference>
<dbReference type="STRING" id="573413.Spirs_2342"/>
<dbReference type="InterPro" id="IPR020846">
    <property type="entry name" value="MFS_dom"/>
</dbReference>
<dbReference type="OrthoDB" id="9816124at2"/>
<dbReference type="Gene3D" id="1.20.1250.20">
    <property type="entry name" value="MFS general substrate transporter like domains"/>
    <property type="match status" value="1"/>
</dbReference>
<sequence>MASSQIKKDLQFWKFSLYGFLKNLQFFDPFLVLFFREMGISFFQIGVLYSVRELATNITEIPTGIVADTLGRRTAMICAFLSYIISFIIFYLFPGFSFYAIAMIAFALGESFRSGTHKAMIMEYLKRNGMAEQKVEYYGHTRGWSQKGSALSALIAALLVFFSGSYRVVFLWSIVPYVAAMGLILTYPKELDFSCDNDEECADRRSRGRVEMMKQTVTDFFSMFRDPMVRQALLNSSLFDASFKTVKDYVQPILKGLALTLPLFASLKGNQRVALISGIVYMVLYLLTSMASSRSGRFHNRFSQKYGGLNATFLCSVGAMLMVGIFLLFGLKVAAIIVFIFYYLLENVRRPASLGLLSDRIKNSVMATGLSGESQLKTILVAIFSPLFGLTADRLGIGYAMLFLGLISGLAYPALRFGKVDRRSA</sequence>
<feature type="transmembrane region" description="Helical" evidence="4">
    <location>
        <begin position="273"/>
        <end position="291"/>
    </location>
</feature>
<dbReference type="AlphaFoldDB" id="E1R1T1"/>